<sequence length="297" mass="31402">MKKKIGFIGLGIMGKPMAKNLIDAGYDLIAYDLNEDAVNEMVDYGAEKASSPKNIAENSEVIITMLPNSPHVKAVVLGENGVIEGVKKGQVLIDMSSIAPLVSQEVAAELEKKGVEMLDAPVSGGQEGAEAGTVAFMVGGKEEVFEANKAILEVMGGSVTLVGSIGAGETTKLANQVIVGINIAAVAEALSLGKKAGVDPENIFNAIRGGLAGSQCLNDKAPRMIAGNYDPGFKMKLHVKDLTNAFETSRELHSYMPLTAQVMEMMQKLLNDGHTEVDHGGLGLFYEQLNNISLKKD</sequence>
<dbReference type="GO" id="GO:0008679">
    <property type="term" value="F:2-hydroxy-3-oxopropionate reductase activity"/>
    <property type="evidence" value="ECO:0007669"/>
    <property type="project" value="UniProtKB-EC"/>
</dbReference>
<dbReference type="Pfam" id="PF03446">
    <property type="entry name" value="NAD_binding_2"/>
    <property type="match status" value="1"/>
</dbReference>
<dbReference type="InterPro" id="IPR008927">
    <property type="entry name" value="6-PGluconate_DH-like_C_sf"/>
</dbReference>
<dbReference type="RefSeq" id="WP_230868535.1">
    <property type="nucleotide sequence ID" value="NZ_CP046640.1"/>
</dbReference>
<dbReference type="InterPro" id="IPR013328">
    <property type="entry name" value="6PGD_dom2"/>
</dbReference>
<comment type="similarity">
    <text evidence="1">Belongs to the HIBADH-related family.</text>
</comment>
<protein>
    <submittedName>
        <fullName evidence="7">2-hydroxy-3-oxopropionate reductase</fullName>
        <ecNumber evidence="7">1.1.1.60</ecNumber>
    </submittedName>
</protein>
<dbReference type="NCBIfam" id="TIGR01505">
    <property type="entry name" value="tartro_sem_red"/>
    <property type="match status" value="1"/>
</dbReference>
<keyword evidence="2 7" id="KW-0560">Oxidoreductase</keyword>
<reference evidence="7" key="1">
    <citation type="submission" date="2019-12" db="EMBL/GenBank/DDBJ databases">
        <authorList>
            <person name="zhang j."/>
            <person name="sun C.M."/>
        </authorList>
    </citation>
    <scope>NUCLEOTIDE SEQUENCE</scope>
    <source>
        <strain evidence="7">NS-1</strain>
    </source>
</reference>
<proteinExistence type="inferred from homology"/>
<organism evidence="7 8">
    <name type="scientific">Iocasia fonsfrigidae</name>
    <dbReference type="NCBI Taxonomy" id="2682810"/>
    <lineage>
        <taxon>Bacteria</taxon>
        <taxon>Bacillati</taxon>
        <taxon>Bacillota</taxon>
        <taxon>Clostridia</taxon>
        <taxon>Halanaerobiales</taxon>
        <taxon>Halanaerobiaceae</taxon>
        <taxon>Iocasia</taxon>
    </lineage>
</organism>
<dbReference type="KEGG" id="ifn:GM661_02115"/>
<dbReference type="SUPFAM" id="SSF51735">
    <property type="entry name" value="NAD(P)-binding Rossmann-fold domains"/>
    <property type="match status" value="1"/>
</dbReference>
<evidence type="ECO:0000256" key="1">
    <source>
        <dbReference type="ARBA" id="ARBA00009080"/>
    </source>
</evidence>
<dbReference type="PIRSF" id="PIRSF000103">
    <property type="entry name" value="HIBADH"/>
    <property type="match status" value="1"/>
</dbReference>
<dbReference type="FunFam" id="3.40.50.720:FF:000071">
    <property type="entry name" value="2-hydroxy-3-oxopropionate reductase"/>
    <property type="match status" value="1"/>
</dbReference>
<dbReference type="Proteomes" id="UP000665020">
    <property type="component" value="Chromosome"/>
</dbReference>
<feature type="domain" description="6-phosphogluconate dehydrogenase NADP-binding" evidence="5">
    <location>
        <begin position="4"/>
        <end position="163"/>
    </location>
</feature>
<dbReference type="EC" id="1.1.1.60" evidence="7"/>
<dbReference type="PROSITE" id="PS00895">
    <property type="entry name" value="3_HYDROXYISOBUT_DH"/>
    <property type="match status" value="1"/>
</dbReference>
<dbReference type="GO" id="GO:0046487">
    <property type="term" value="P:glyoxylate metabolic process"/>
    <property type="evidence" value="ECO:0007669"/>
    <property type="project" value="InterPro"/>
</dbReference>
<evidence type="ECO:0000259" key="5">
    <source>
        <dbReference type="Pfam" id="PF03446"/>
    </source>
</evidence>
<dbReference type="GO" id="GO:0046395">
    <property type="term" value="P:carboxylic acid catabolic process"/>
    <property type="evidence" value="ECO:0007669"/>
    <property type="project" value="UniProtKB-ARBA"/>
</dbReference>
<keyword evidence="8" id="KW-1185">Reference proteome</keyword>
<evidence type="ECO:0000313" key="8">
    <source>
        <dbReference type="Proteomes" id="UP000665020"/>
    </source>
</evidence>
<feature type="domain" description="3-hydroxyisobutyrate dehydrogenase-like NAD-binding" evidence="6">
    <location>
        <begin position="166"/>
        <end position="279"/>
    </location>
</feature>
<evidence type="ECO:0000313" key="7">
    <source>
        <dbReference type="EMBL" id="QTL96853.1"/>
    </source>
</evidence>
<dbReference type="SUPFAM" id="SSF48179">
    <property type="entry name" value="6-phosphogluconate dehydrogenase C-terminal domain-like"/>
    <property type="match status" value="1"/>
</dbReference>
<dbReference type="Gene3D" id="1.10.1040.10">
    <property type="entry name" value="N-(1-d-carboxylethyl)-l-norvaline Dehydrogenase, domain 2"/>
    <property type="match status" value="1"/>
</dbReference>
<dbReference type="NCBIfam" id="NF008592">
    <property type="entry name" value="PRK11559.1"/>
    <property type="match status" value="1"/>
</dbReference>
<dbReference type="InterPro" id="IPR036291">
    <property type="entry name" value="NAD(P)-bd_dom_sf"/>
</dbReference>
<dbReference type="GO" id="GO:0050661">
    <property type="term" value="F:NADP binding"/>
    <property type="evidence" value="ECO:0007669"/>
    <property type="project" value="InterPro"/>
</dbReference>
<feature type="active site" evidence="4">
    <location>
        <position position="172"/>
    </location>
</feature>
<evidence type="ECO:0000256" key="4">
    <source>
        <dbReference type="PIRSR" id="PIRSR000103-1"/>
    </source>
</evidence>
<evidence type="ECO:0000259" key="6">
    <source>
        <dbReference type="Pfam" id="PF14833"/>
    </source>
</evidence>
<dbReference type="Gene3D" id="3.40.50.720">
    <property type="entry name" value="NAD(P)-binding Rossmann-like Domain"/>
    <property type="match status" value="1"/>
</dbReference>
<gene>
    <name evidence="7" type="ORF">GM661_02115</name>
</gene>
<evidence type="ECO:0000256" key="2">
    <source>
        <dbReference type="ARBA" id="ARBA00023002"/>
    </source>
</evidence>
<accession>A0A8A7K521</accession>
<dbReference type="InterPro" id="IPR006398">
    <property type="entry name" value="Tartro_sem_red"/>
</dbReference>
<dbReference type="PANTHER" id="PTHR22981:SF7">
    <property type="entry name" value="3-HYDROXYISOBUTYRATE DEHYDROGENASE, MITOCHONDRIAL"/>
    <property type="match status" value="1"/>
</dbReference>
<keyword evidence="3" id="KW-0520">NAD</keyword>
<dbReference type="Pfam" id="PF14833">
    <property type="entry name" value="NAD_binding_11"/>
    <property type="match status" value="1"/>
</dbReference>
<evidence type="ECO:0000256" key="3">
    <source>
        <dbReference type="ARBA" id="ARBA00023027"/>
    </source>
</evidence>
<dbReference type="InterPro" id="IPR029154">
    <property type="entry name" value="HIBADH-like_NADP-bd"/>
</dbReference>
<dbReference type="PANTHER" id="PTHR22981">
    <property type="entry name" value="3-HYDROXYISOBUTYRATE DEHYDROGENASE-RELATED"/>
    <property type="match status" value="1"/>
</dbReference>
<dbReference type="InterPro" id="IPR002204">
    <property type="entry name" value="3-OH-isobutyrate_DH-rel_CS"/>
</dbReference>
<dbReference type="InterPro" id="IPR015815">
    <property type="entry name" value="HIBADH-related"/>
</dbReference>
<dbReference type="AlphaFoldDB" id="A0A8A7K521"/>
<dbReference type="EMBL" id="CP046640">
    <property type="protein sequence ID" value="QTL96853.1"/>
    <property type="molecule type" value="Genomic_DNA"/>
</dbReference>
<dbReference type="InterPro" id="IPR006115">
    <property type="entry name" value="6PGDH_NADP-bd"/>
</dbReference>
<name>A0A8A7K521_9FIRM</name>
<dbReference type="GO" id="GO:0051287">
    <property type="term" value="F:NAD binding"/>
    <property type="evidence" value="ECO:0007669"/>
    <property type="project" value="InterPro"/>
</dbReference>